<reference evidence="13" key="2">
    <citation type="journal article" date="2002" name="Science">
        <title>The draft genome of Ciona intestinalis: insights into chordate and vertebrate origins.</title>
        <authorList>
            <person name="Dehal P."/>
            <person name="Satou Y."/>
            <person name="Campbell R.K."/>
            <person name="Chapman J."/>
            <person name="Degnan B."/>
            <person name="De Tomaso A."/>
            <person name="Davidson B."/>
            <person name="Di Gregorio A."/>
            <person name="Gelpke M."/>
            <person name="Goodstein D.M."/>
            <person name="Harafuji N."/>
            <person name="Hastings K.E."/>
            <person name="Ho I."/>
            <person name="Hotta K."/>
            <person name="Huang W."/>
            <person name="Kawashima T."/>
            <person name="Lemaire P."/>
            <person name="Martinez D."/>
            <person name="Meinertzhagen I.A."/>
            <person name="Necula S."/>
            <person name="Nonaka M."/>
            <person name="Putnam N."/>
            <person name="Rash S."/>
            <person name="Saiga H."/>
            <person name="Satake M."/>
            <person name="Terry A."/>
            <person name="Yamada L."/>
            <person name="Wang H.G."/>
            <person name="Awazu S."/>
            <person name="Azumi K."/>
            <person name="Boore J."/>
            <person name="Branno M."/>
            <person name="Chin-Bow S."/>
            <person name="DeSantis R."/>
            <person name="Doyle S."/>
            <person name="Francino P."/>
            <person name="Keys D.N."/>
            <person name="Haga S."/>
            <person name="Hayashi H."/>
            <person name="Hino K."/>
            <person name="Imai K.S."/>
            <person name="Inaba K."/>
            <person name="Kano S."/>
            <person name="Kobayashi K."/>
            <person name="Kobayashi M."/>
            <person name="Lee B.I."/>
            <person name="Makabe K.W."/>
            <person name="Manohar C."/>
            <person name="Matassi G."/>
            <person name="Medina M."/>
            <person name="Mochizuki Y."/>
            <person name="Mount S."/>
            <person name="Morishita T."/>
            <person name="Miura S."/>
            <person name="Nakayama A."/>
            <person name="Nishizaka S."/>
            <person name="Nomoto H."/>
            <person name="Ohta F."/>
            <person name="Oishi K."/>
            <person name="Rigoutsos I."/>
            <person name="Sano M."/>
            <person name="Sasaki A."/>
            <person name="Sasakura Y."/>
            <person name="Shoguchi E."/>
            <person name="Shin-i T."/>
            <person name="Spagnuolo A."/>
            <person name="Stainier D."/>
            <person name="Suzuki M.M."/>
            <person name="Tassy O."/>
            <person name="Takatori N."/>
            <person name="Tokuoka M."/>
            <person name="Yagi K."/>
            <person name="Yoshizaki F."/>
            <person name="Wada S."/>
            <person name="Zhang C."/>
            <person name="Hyatt P.D."/>
            <person name="Larimer F."/>
            <person name="Detter C."/>
            <person name="Doggett N."/>
            <person name="Glavina T."/>
            <person name="Hawkins T."/>
            <person name="Richardson P."/>
            <person name="Lucas S."/>
            <person name="Kohara Y."/>
            <person name="Levine M."/>
            <person name="Satoh N."/>
            <person name="Rokhsar D.S."/>
        </authorList>
    </citation>
    <scope>NUCLEOTIDE SEQUENCE [LARGE SCALE GENOMIC DNA]</scope>
</reference>
<keyword evidence="3 10" id="KW-0328">Glycosyltransferase</keyword>
<evidence type="ECO:0000256" key="8">
    <source>
        <dbReference type="ARBA" id="ARBA00023034"/>
    </source>
</evidence>
<comment type="subcellular location">
    <subcellularLocation>
        <location evidence="1 10">Golgi apparatus membrane</location>
        <topology evidence="1 10">Single-pass type II membrane protein</topology>
    </subcellularLocation>
</comment>
<dbReference type="KEGG" id="cin:445600"/>
<dbReference type="GO" id="GO:0016758">
    <property type="term" value="F:hexosyltransferase activity"/>
    <property type="evidence" value="ECO:0007669"/>
    <property type="project" value="InterPro"/>
</dbReference>
<organism evidence="11">
    <name type="scientific">Ciona intestinalis</name>
    <name type="common">Transparent sea squirt</name>
    <name type="synonym">Ascidia intestinalis</name>
    <dbReference type="NCBI Taxonomy" id="7719"/>
    <lineage>
        <taxon>Eukaryota</taxon>
        <taxon>Metazoa</taxon>
        <taxon>Chordata</taxon>
        <taxon>Tunicata</taxon>
        <taxon>Ascidiacea</taxon>
        <taxon>Phlebobranchia</taxon>
        <taxon>Cionidae</taxon>
        <taxon>Ciona</taxon>
    </lineage>
</organism>
<dbReference type="RefSeq" id="NP_001027602.1">
    <property type="nucleotide sequence ID" value="NM_001032430.1"/>
</dbReference>
<keyword evidence="7 10" id="KW-1133">Transmembrane helix</keyword>
<dbReference type="Pfam" id="PF01762">
    <property type="entry name" value="Galactosyl_T"/>
    <property type="match status" value="1"/>
</dbReference>
<evidence type="ECO:0000256" key="4">
    <source>
        <dbReference type="ARBA" id="ARBA00022679"/>
    </source>
</evidence>
<dbReference type="GeneTree" id="ENSGT00940000163442"/>
<dbReference type="GeneID" id="445600"/>
<reference evidence="12" key="4">
    <citation type="submission" date="2025-05" db="UniProtKB">
        <authorList>
            <consortium name="Ensembl"/>
        </authorList>
    </citation>
    <scope>IDENTIFICATION</scope>
</reference>
<name>Q9NDQ5_CIOIN</name>
<dbReference type="PANTHER" id="PTHR11214:SF283">
    <property type="entry name" value="N-ACETYLLACTOSAMINIDE BETA-1,3-N-ACETYLGLUCOSAMINYLTRANSFERASE 4-LIKE"/>
    <property type="match status" value="1"/>
</dbReference>
<keyword evidence="13" id="KW-1185">Reference proteome</keyword>
<dbReference type="CTD" id="35501"/>
<keyword evidence="4" id="KW-0808">Transferase</keyword>
<dbReference type="GO" id="GO:0000139">
    <property type="term" value="C:Golgi membrane"/>
    <property type="evidence" value="ECO:0000318"/>
    <property type="project" value="GO_Central"/>
</dbReference>
<dbReference type="PANTHER" id="PTHR11214">
    <property type="entry name" value="BETA-1,3-N-ACETYLGLUCOSAMINYLTRANSFERASE"/>
    <property type="match status" value="1"/>
</dbReference>
<evidence type="ECO:0000313" key="12">
    <source>
        <dbReference type="Ensembl" id="ENSCINP00000002693.3"/>
    </source>
</evidence>
<dbReference type="Proteomes" id="UP000008144">
    <property type="component" value="Chromosome 13"/>
</dbReference>
<keyword evidence="9 10" id="KW-0472">Membrane</keyword>
<proteinExistence type="evidence at transcript level"/>
<evidence type="ECO:0000256" key="2">
    <source>
        <dbReference type="ARBA" id="ARBA00008661"/>
    </source>
</evidence>
<dbReference type="OMA" id="NDEEHLI"/>
<dbReference type="OrthoDB" id="2139606at2759"/>
<dbReference type="EMBL" id="AB036845">
    <property type="protein sequence ID" value="BAB00622.1"/>
    <property type="molecule type" value="mRNA"/>
</dbReference>
<dbReference type="FunFam" id="3.90.550.50:FF:000064">
    <property type="entry name" value="Hexosyltransferase"/>
    <property type="match status" value="1"/>
</dbReference>
<reference evidence="11" key="1">
    <citation type="submission" date="2000-01" db="EMBL/GenBank/DDBJ databases">
        <title>Characterization of Brachyury downstream notochord genes in the Ciona intestinalis embryo.</title>
        <authorList>
            <person name="Hotta K."/>
            <person name="Takahashi H."/>
            <person name="Asakura T."/>
            <person name="Saitoh B."/>
            <person name="Takatori N."/>
            <person name="Satou Y."/>
            <person name="Satoh N."/>
        </authorList>
    </citation>
    <scope>NUCLEOTIDE SEQUENCE</scope>
</reference>
<gene>
    <name evidence="11" type="primary">Ci-Not3</name>
    <name evidence="12" type="synonym">not3</name>
</gene>
<dbReference type="GO" id="GO:0006493">
    <property type="term" value="P:protein O-linked glycosylation"/>
    <property type="evidence" value="ECO:0000318"/>
    <property type="project" value="GO_Central"/>
</dbReference>
<evidence type="ECO:0000256" key="9">
    <source>
        <dbReference type="ARBA" id="ARBA00023136"/>
    </source>
</evidence>
<dbReference type="InterPro" id="IPR002659">
    <property type="entry name" value="Glyco_trans_31"/>
</dbReference>
<accession>A0A1W2VN20</accession>
<evidence type="ECO:0000256" key="6">
    <source>
        <dbReference type="ARBA" id="ARBA00022968"/>
    </source>
</evidence>
<evidence type="ECO:0000313" key="13">
    <source>
        <dbReference type="Proteomes" id="UP000008144"/>
    </source>
</evidence>
<dbReference type="CAZy" id="GT31">
    <property type="family name" value="Glycosyltransferase Family 31"/>
</dbReference>
<reference evidence="12" key="3">
    <citation type="journal article" date="2008" name="Genome Biol.">
        <title>Improved genome assembly and evidence-based global gene model set for the chordate Ciona intestinalis: new insight into intron and operon populations.</title>
        <authorList>
            <person name="Satou Y."/>
            <person name="Mineta K."/>
            <person name="Ogasawara M."/>
            <person name="Sasakura Y."/>
            <person name="Shoguchi E."/>
            <person name="Ueno K."/>
            <person name="Yamada L."/>
            <person name="Matsumoto J."/>
            <person name="Wasserscheid J."/>
            <person name="Dewar K."/>
            <person name="Wiley G.B."/>
            <person name="Macmil S.L."/>
            <person name="Roe B.A."/>
            <person name="Zeller R.W."/>
            <person name="Hastings K.E."/>
            <person name="Lemaire P."/>
            <person name="Lindquist E."/>
            <person name="Endo T."/>
            <person name="Hotta K."/>
            <person name="Inaba K."/>
        </authorList>
    </citation>
    <scope>NUCLEOTIDE SEQUENCE [LARGE SCALE GENOMIC DNA]</scope>
    <source>
        <strain evidence="12">wild type</strain>
    </source>
</reference>
<evidence type="ECO:0000256" key="10">
    <source>
        <dbReference type="RuleBase" id="RU363063"/>
    </source>
</evidence>
<dbReference type="EC" id="2.4.1.-" evidence="10"/>
<evidence type="ECO:0000256" key="7">
    <source>
        <dbReference type="ARBA" id="ARBA00022989"/>
    </source>
</evidence>
<accession>Q9NDQ5</accession>
<dbReference type="GO" id="GO:0016757">
    <property type="term" value="F:glycosyltransferase activity"/>
    <property type="evidence" value="ECO:0000318"/>
    <property type="project" value="GO_Central"/>
</dbReference>
<keyword evidence="5 10" id="KW-0812">Transmembrane</keyword>
<evidence type="ECO:0000313" key="11">
    <source>
        <dbReference type="EMBL" id="BAB00622.1"/>
    </source>
</evidence>
<dbReference type="HOGENOM" id="CLU_036849_4_0_1"/>
<comment type="similarity">
    <text evidence="2 10">Belongs to the glycosyltransferase 31 family.</text>
</comment>
<evidence type="ECO:0000256" key="1">
    <source>
        <dbReference type="ARBA" id="ARBA00004323"/>
    </source>
</evidence>
<dbReference type="Ensembl" id="ENSCINT00000002693.3">
    <property type="protein sequence ID" value="ENSCINP00000002693.3"/>
    <property type="gene ID" value="ENSCING00000001384.3"/>
</dbReference>
<feature type="transmembrane region" description="Helical" evidence="10">
    <location>
        <begin position="6"/>
        <end position="26"/>
    </location>
</feature>
<dbReference type="EMBL" id="EAAA01001109">
    <property type="status" value="NOT_ANNOTATED_CDS"/>
    <property type="molecule type" value="Genomic_DNA"/>
</dbReference>
<evidence type="ECO:0000256" key="5">
    <source>
        <dbReference type="ARBA" id="ARBA00022692"/>
    </source>
</evidence>
<sequence>MGTRFLFMTSIVFSGSISYMMIAILLPAHRSRYTRDYLMLDYVEMRPRNTYIKEPWRLLQGICFNNACGKQKESNWTLVTFIKSKADNFKRRELMRRTWPSINYLNGGRFETVYLMGKTYDPATTALLDEEQDRYGDILQFDGPDDYDNMPHKVLSGMEWATFNLDKDFLYASADDDFLVNLEVLVENVTAILNLTKWEAVRNASNLYDYRERVPLMCMFVKGDAEQPMRVRGLKWYVSYDEYRPVLYPPYCHGGLYVTSVPVATRLWNESRTAPMLRLDDVWITGILRRRMNFSDDLVYRMPKLAKHFGTVNERVMKTMSNEWETMYTGFSNESLCTCVL</sequence>
<evidence type="ECO:0000256" key="3">
    <source>
        <dbReference type="ARBA" id="ARBA00022676"/>
    </source>
</evidence>
<dbReference type="AlphaFoldDB" id="Q9NDQ5"/>
<protein>
    <recommendedName>
        <fullName evidence="10">Hexosyltransferase</fullName>
        <ecNumber evidence="10">2.4.1.-</ecNumber>
    </recommendedName>
</protein>
<keyword evidence="6 10" id="KW-0735">Signal-anchor</keyword>
<dbReference type="Gene3D" id="3.90.550.50">
    <property type="match status" value="1"/>
</dbReference>
<keyword evidence="8 10" id="KW-0333">Golgi apparatus</keyword>